<protein>
    <submittedName>
        <fullName evidence="3">DNA-binding response regulator</fullName>
    </submittedName>
</protein>
<dbReference type="InterPro" id="IPR000792">
    <property type="entry name" value="Tscrpt_reg_LuxR_C"/>
</dbReference>
<feature type="domain" description="HTH luxR-type" evidence="2">
    <location>
        <begin position="172"/>
        <end position="229"/>
    </location>
</feature>
<dbReference type="Proteomes" id="UP001431313">
    <property type="component" value="Unassembled WGS sequence"/>
</dbReference>
<dbReference type="InterPro" id="IPR016032">
    <property type="entry name" value="Sig_transdc_resp-reg_C-effctor"/>
</dbReference>
<evidence type="ECO:0000313" key="3">
    <source>
        <dbReference type="EMBL" id="MCS0638617.1"/>
    </source>
</evidence>
<dbReference type="SMART" id="SM00421">
    <property type="entry name" value="HTH_LUXR"/>
    <property type="match status" value="1"/>
</dbReference>
<organism evidence="3 4">
    <name type="scientific">Streptomyces pyxinae</name>
    <dbReference type="NCBI Taxonomy" id="2970734"/>
    <lineage>
        <taxon>Bacteria</taxon>
        <taxon>Bacillati</taxon>
        <taxon>Actinomycetota</taxon>
        <taxon>Actinomycetes</taxon>
        <taxon>Kitasatosporales</taxon>
        <taxon>Streptomycetaceae</taxon>
        <taxon>Streptomyces</taxon>
    </lineage>
</organism>
<dbReference type="InterPro" id="IPR036388">
    <property type="entry name" value="WH-like_DNA-bd_sf"/>
</dbReference>
<proteinExistence type="predicted"/>
<sequence>MPPQSREAARAAQAHGRRPPGQAVWGTRQVCAALAALTESAREELLTFDDPVGRAGQSVPEPFAELAGACVRAAVERVGTVRQIVPRHALPRLAAIDSGLVRLLPGRARLADSIPFKMIVVDRSVAAVPLDLELLCNGILLIRDPAVVQLLIRAHRIWWDAAEDIGAPVTDRSGLPKHLRPVLRALAAGLTDEAAAARLSISQRTYSRRVGAVLAALGTTSRFRAGVEAVRRGWI</sequence>
<keyword evidence="3" id="KW-0238">DNA-binding</keyword>
<dbReference type="Gene3D" id="1.10.10.10">
    <property type="entry name" value="Winged helix-like DNA-binding domain superfamily/Winged helix DNA-binding domain"/>
    <property type="match status" value="1"/>
</dbReference>
<evidence type="ECO:0000256" key="1">
    <source>
        <dbReference type="SAM" id="MobiDB-lite"/>
    </source>
</evidence>
<accession>A0ABT2CMH3</accession>
<reference evidence="3" key="1">
    <citation type="submission" date="2022-08" db="EMBL/GenBank/DDBJ databases">
        <authorList>
            <person name="Somphong A."/>
            <person name="Phongsopitanun W."/>
        </authorList>
    </citation>
    <scope>NUCLEOTIDE SEQUENCE</scope>
    <source>
        <strain evidence="3">LP05-1</strain>
    </source>
</reference>
<feature type="region of interest" description="Disordered" evidence="1">
    <location>
        <begin position="1"/>
        <end position="22"/>
    </location>
</feature>
<gene>
    <name evidence="3" type="ORF">NX801_23760</name>
</gene>
<comment type="caution">
    <text evidence="3">The sequence shown here is derived from an EMBL/GenBank/DDBJ whole genome shotgun (WGS) entry which is preliminary data.</text>
</comment>
<dbReference type="EMBL" id="JANUGQ010000024">
    <property type="protein sequence ID" value="MCS0638617.1"/>
    <property type="molecule type" value="Genomic_DNA"/>
</dbReference>
<dbReference type="SUPFAM" id="SSF46894">
    <property type="entry name" value="C-terminal effector domain of the bipartite response regulators"/>
    <property type="match status" value="1"/>
</dbReference>
<dbReference type="RefSeq" id="WP_258789916.1">
    <property type="nucleotide sequence ID" value="NZ_JANUGQ010000024.1"/>
</dbReference>
<keyword evidence="4" id="KW-1185">Reference proteome</keyword>
<dbReference type="GO" id="GO:0003677">
    <property type="term" value="F:DNA binding"/>
    <property type="evidence" value="ECO:0007669"/>
    <property type="project" value="UniProtKB-KW"/>
</dbReference>
<name>A0ABT2CMH3_9ACTN</name>
<evidence type="ECO:0000313" key="4">
    <source>
        <dbReference type="Proteomes" id="UP001431313"/>
    </source>
</evidence>
<evidence type="ECO:0000259" key="2">
    <source>
        <dbReference type="SMART" id="SM00421"/>
    </source>
</evidence>